<dbReference type="AlphaFoldDB" id="A0A9N9YZQ8"/>
<protein>
    <submittedName>
        <fullName evidence="2">Uncharacterized protein</fullName>
    </submittedName>
</protein>
<accession>A0A9N9YZQ8</accession>
<evidence type="ECO:0000313" key="2">
    <source>
        <dbReference type="EMBL" id="CAH0046413.1"/>
    </source>
</evidence>
<evidence type="ECO:0000256" key="1">
    <source>
        <dbReference type="SAM" id="MobiDB-lite"/>
    </source>
</evidence>
<feature type="region of interest" description="Disordered" evidence="1">
    <location>
        <begin position="201"/>
        <end position="233"/>
    </location>
</feature>
<dbReference type="OrthoDB" id="5148166at2759"/>
<feature type="compositionally biased region" description="Acidic residues" evidence="1">
    <location>
        <begin position="210"/>
        <end position="226"/>
    </location>
</feature>
<name>A0A9N9YZQ8_9HYPO</name>
<organism evidence="2 3">
    <name type="scientific">Clonostachys solani</name>
    <dbReference type="NCBI Taxonomy" id="160281"/>
    <lineage>
        <taxon>Eukaryota</taxon>
        <taxon>Fungi</taxon>
        <taxon>Dikarya</taxon>
        <taxon>Ascomycota</taxon>
        <taxon>Pezizomycotina</taxon>
        <taxon>Sordariomycetes</taxon>
        <taxon>Hypocreomycetidae</taxon>
        <taxon>Hypocreales</taxon>
        <taxon>Bionectriaceae</taxon>
        <taxon>Clonostachys</taxon>
    </lineage>
</organism>
<keyword evidence="3" id="KW-1185">Reference proteome</keyword>
<evidence type="ECO:0000313" key="3">
    <source>
        <dbReference type="Proteomes" id="UP000775872"/>
    </source>
</evidence>
<dbReference type="EMBL" id="CABFOC020000014">
    <property type="protein sequence ID" value="CAH0046413.1"/>
    <property type="molecule type" value="Genomic_DNA"/>
</dbReference>
<dbReference type="Proteomes" id="UP000775872">
    <property type="component" value="Unassembled WGS sequence"/>
</dbReference>
<comment type="caution">
    <text evidence="2">The sequence shown here is derived from an EMBL/GenBank/DDBJ whole genome shotgun (WGS) entry which is preliminary data.</text>
</comment>
<gene>
    <name evidence="2" type="ORF">CSOL1703_00012147</name>
</gene>
<reference evidence="2" key="1">
    <citation type="submission" date="2021-10" db="EMBL/GenBank/DDBJ databases">
        <authorList>
            <person name="Piombo E."/>
        </authorList>
    </citation>
    <scope>NUCLEOTIDE SEQUENCE</scope>
</reference>
<proteinExistence type="predicted"/>
<sequence>MAVTCEVREPVYPVFPRDSSHETPEAIEQLTTGQFRVNHPGDIAVGSATANAAAALNEWYPQLGALILQWTSRNGALVQREAEAEPLIFPMGRSLFATPPNRVAIVFALNSKNQCAGAAIAKGMARRAAIRAGLHLDDDDEEPRARWMVRTRVDETHVLEQPVSVRSGDSVVLSPGQQIFELHEDGSDQQMSVIWTEHQLYADPTPREESDGELTEGDLAEEEQGEETLTVKE</sequence>